<dbReference type="EMBL" id="JADCKB010000036">
    <property type="protein sequence ID" value="MBE5041120.1"/>
    <property type="molecule type" value="Genomic_DNA"/>
</dbReference>
<name>A0A9D5M5R3_9FIRM</name>
<accession>A0A9D5M5R3</accession>
<dbReference type="InterPro" id="IPR014211">
    <property type="entry name" value="Spore_III_AD"/>
</dbReference>
<feature type="transmembrane region" description="Helical" evidence="1">
    <location>
        <begin position="106"/>
        <end position="127"/>
    </location>
</feature>
<proteinExistence type="predicted"/>
<dbReference type="AlphaFoldDB" id="A0A9D5M5R3"/>
<keyword evidence="3" id="KW-1185">Reference proteome</keyword>
<keyword evidence="1" id="KW-1133">Transmembrane helix</keyword>
<feature type="transmembrane region" description="Helical" evidence="1">
    <location>
        <begin position="6"/>
        <end position="21"/>
    </location>
</feature>
<evidence type="ECO:0000313" key="3">
    <source>
        <dbReference type="Proteomes" id="UP000806542"/>
    </source>
</evidence>
<organism evidence="2 3">
    <name type="scientific">Ructibacterium gallinarum</name>
    <dbReference type="NCBI Taxonomy" id="2779355"/>
    <lineage>
        <taxon>Bacteria</taxon>
        <taxon>Bacillati</taxon>
        <taxon>Bacillota</taxon>
        <taxon>Clostridia</taxon>
        <taxon>Eubacteriales</taxon>
        <taxon>Oscillospiraceae</taxon>
        <taxon>Ructibacterium</taxon>
    </lineage>
</organism>
<gene>
    <name evidence="2" type="primary">spoIIIAD</name>
    <name evidence="2" type="ORF">INF28_11705</name>
</gene>
<feature type="transmembrane region" description="Helical" evidence="1">
    <location>
        <begin position="28"/>
        <end position="47"/>
    </location>
</feature>
<sequence length="130" mass="13954">MDVIQVIGIGIITVFLSVLIRQHRPELALALPILGTAVIFLLLAPGLRAALAMFEDIAAQAGIENQFLRLVIKIIGIAYICQFSAEICRDAGESSMAGKIELAGKLMILTLSMPIIYQILGLVGAMIDFS</sequence>
<evidence type="ECO:0000313" key="2">
    <source>
        <dbReference type="EMBL" id="MBE5041120.1"/>
    </source>
</evidence>
<dbReference type="InterPro" id="IPR025664">
    <property type="entry name" value="Spore_III_AC/AD"/>
</dbReference>
<keyword evidence="1" id="KW-0472">Membrane</keyword>
<keyword evidence="1" id="KW-0812">Transmembrane</keyword>
<dbReference type="NCBIfam" id="TIGR02849">
    <property type="entry name" value="spore_III_AD"/>
    <property type="match status" value="1"/>
</dbReference>
<reference evidence="2" key="1">
    <citation type="submission" date="2020-10" db="EMBL/GenBank/DDBJ databases">
        <title>ChiBAC.</title>
        <authorList>
            <person name="Zenner C."/>
            <person name="Hitch T.C.A."/>
            <person name="Clavel T."/>
        </authorList>
    </citation>
    <scope>NUCLEOTIDE SEQUENCE</scope>
    <source>
        <strain evidence="2">DSM 107454</strain>
    </source>
</reference>
<dbReference type="RefSeq" id="WP_226393656.1">
    <property type="nucleotide sequence ID" value="NZ_JADCKB010000036.1"/>
</dbReference>
<protein>
    <submittedName>
        <fullName evidence="2">Stage III sporulation protein AD</fullName>
    </submittedName>
</protein>
<dbReference type="Pfam" id="PF06686">
    <property type="entry name" value="SpoIIIAC"/>
    <property type="match status" value="2"/>
</dbReference>
<dbReference type="Proteomes" id="UP000806542">
    <property type="component" value="Unassembled WGS sequence"/>
</dbReference>
<evidence type="ECO:0000256" key="1">
    <source>
        <dbReference type="SAM" id="Phobius"/>
    </source>
</evidence>
<feature type="transmembrane region" description="Helical" evidence="1">
    <location>
        <begin position="67"/>
        <end position="85"/>
    </location>
</feature>
<comment type="caution">
    <text evidence="2">The sequence shown here is derived from an EMBL/GenBank/DDBJ whole genome shotgun (WGS) entry which is preliminary data.</text>
</comment>